<organism evidence="4 5">
    <name type="scientific">Polyplax serrata</name>
    <name type="common">Common mouse louse</name>
    <dbReference type="NCBI Taxonomy" id="468196"/>
    <lineage>
        <taxon>Eukaryota</taxon>
        <taxon>Metazoa</taxon>
        <taxon>Ecdysozoa</taxon>
        <taxon>Arthropoda</taxon>
        <taxon>Hexapoda</taxon>
        <taxon>Insecta</taxon>
        <taxon>Pterygota</taxon>
        <taxon>Neoptera</taxon>
        <taxon>Paraneoptera</taxon>
        <taxon>Psocodea</taxon>
        <taxon>Troctomorpha</taxon>
        <taxon>Phthiraptera</taxon>
        <taxon>Anoplura</taxon>
        <taxon>Polyplacidae</taxon>
        <taxon>Polyplax</taxon>
    </lineage>
</organism>
<keyword evidence="1" id="KW-0812">Transmembrane</keyword>
<evidence type="ECO:0000313" key="5">
    <source>
        <dbReference type="Proteomes" id="UP001359485"/>
    </source>
</evidence>
<evidence type="ECO:0000259" key="3">
    <source>
        <dbReference type="Pfam" id="PF16041"/>
    </source>
</evidence>
<name>A0ABR1B124_POLSC</name>
<feature type="domain" description="E3 ubiquitin-protein ligase APD1-4 middle" evidence="3">
    <location>
        <begin position="390"/>
        <end position="497"/>
    </location>
</feature>
<reference evidence="4 5" key="1">
    <citation type="submission" date="2023-09" db="EMBL/GenBank/DDBJ databases">
        <title>Genomes of two closely related lineages of the louse Polyplax serrata with different host specificities.</title>
        <authorList>
            <person name="Martinu J."/>
            <person name="Tarabai H."/>
            <person name="Stefka J."/>
            <person name="Hypsa V."/>
        </authorList>
    </citation>
    <scope>NUCLEOTIDE SEQUENCE [LARGE SCALE GENOMIC DNA]</scope>
    <source>
        <strain evidence="4">98ZLc_SE</strain>
    </source>
</reference>
<feature type="domain" description="E3 ubiquitin-protein ligase APD1-4 N-terminal" evidence="2">
    <location>
        <begin position="93"/>
        <end position="162"/>
    </location>
</feature>
<evidence type="ECO:0000313" key="4">
    <source>
        <dbReference type="EMBL" id="KAK6631954.1"/>
    </source>
</evidence>
<keyword evidence="1" id="KW-0472">Membrane</keyword>
<proteinExistence type="predicted"/>
<dbReference type="Pfam" id="PF16041">
    <property type="entry name" value="APD1-4_M"/>
    <property type="match status" value="1"/>
</dbReference>
<dbReference type="Proteomes" id="UP001359485">
    <property type="component" value="Unassembled WGS sequence"/>
</dbReference>
<dbReference type="EMBL" id="JAWJWF010000005">
    <property type="protein sequence ID" value="KAK6631954.1"/>
    <property type="molecule type" value="Genomic_DNA"/>
</dbReference>
<dbReference type="PANTHER" id="PTHR39077">
    <property type="entry name" value="DUF4793 DOMAIN-CONTAINING PROTEIN"/>
    <property type="match status" value="1"/>
</dbReference>
<keyword evidence="1" id="KW-1133">Transmembrane helix</keyword>
<gene>
    <name evidence="4" type="ORF">RUM44_006984</name>
</gene>
<dbReference type="PANTHER" id="PTHR39077:SF2">
    <property type="entry name" value="E3 UBIQUITIN-PROTEIN LIGASE APD1-4 MIDDLE DOMAIN-CONTAINING PROTEIN"/>
    <property type="match status" value="1"/>
</dbReference>
<keyword evidence="5" id="KW-1185">Reference proteome</keyword>
<dbReference type="InterPro" id="IPR032010">
    <property type="entry name" value="APD1-4_M"/>
</dbReference>
<evidence type="ECO:0008006" key="6">
    <source>
        <dbReference type="Google" id="ProtNLM"/>
    </source>
</evidence>
<feature type="transmembrane region" description="Helical" evidence="1">
    <location>
        <begin position="35"/>
        <end position="56"/>
    </location>
</feature>
<evidence type="ECO:0000259" key="2">
    <source>
        <dbReference type="Pfam" id="PF16040"/>
    </source>
</evidence>
<dbReference type="InterPro" id="IPR032008">
    <property type="entry name" value="APD1-4_N"/>
</dbReference>
<sequence>MATVCKRSSMAYYHLHKVPAPHIRGVDEMHGARRVVVFCLLTAVLPTILLIIPLYLRHHLFADVSYSVAESDILKIEDGISTVFCKEHTLKMNNSFNAYQLESEPEIGTKRKHIHLKKSMSLPDDTLEYWGFFLPKGSQMGLTVCSKSDGARILVVKGDKNLNTCGLLDHVNNKKAHSSVKLPKDQDKVWVIFETVAQEMQSNASDIFSLLNKQNKDNNFRNSRSINTDKKRDADFNDAREVENTDGMKAFIFMKTLAKNYFHHGASDNSEMRTPEEKLLGHKLRHAKQKSNRMKSIHVSNSNIEDRIKRDDENTRKRRNIFAGSLQNLDITKVAHGGNFNFTDDESSASSFETNLFNCYNDQILLHHVVPSSAQCLNTSFLFSRIMTTTHNVTADGYYYYIFYSDNDDVRNSIHATFDIFKPTYQYSNYSKQCTNKTECTFPLDFMSNQRVIVEVPTKNGIEHEGDDITLLLSVCQPRMSVYIIFPVLVLFLILGCAFL</sequence>
<comment type="caution">
    <text evidence="4">The sequence shown here is derived from an EMBL/GenBank/DDBJ whole genome shotgun (WGS) entry which is preliminary data.</text>
</comment>
<dbReference type="Pfam" id="PF16040">
    <property type="entry name" value="APD1-4_N"/>
    <property type="match status" value="1"/>
</dbReference>
<feature type="transmembrane region" description="Helical" evidence="1">
    <location>
        <begin position="480"/>
        <end position="499"/>
    </location>
</feature>
<protein>
    <recommendedName>
        <fullName evidence="6">E3 ubiquitin-protein ligase APD1-4 middle domain-containing protein</fullName>
    </recommendedName>
</protein>
<evidence type="ECO:0000256" key="1">
    <source>
        <dbReference type="SAM" id="Phobius"/>
    </source>
</evidence>
<accession>A0ABR1B124</accession>